<evidence type="ECO:0000256" key="1">
    <source>
        <dbReference type="SAM" id="MobiDB-lite"/>
    </source>
</evidence>
<dbReference type="AlphaFoldDB" id="A0A9X9LMF3"/>
<dbReference type="Proteomes" id="UP000269945">
    <property type="component" value="Unassembled WGS sequence"/>
</dbReference>
<gene>
    <name evidence="2" type="ORF">BN2614_LOCUS1</name>
</gene>
<evidence type="ECO:0000313" key="2">
    <source>
        <dbReference type="EMBL" id="VCW76787.1"/>
    </source>
</evidence>
<dbReference type="EMBL" id="CYRY02007906">
    <property type="protein sequence ID" value="VCW76787.1"/>
    <property type="molecule type" value="Genomic_DNA"/>
</dbReference>
<name>A0A9X9LMF3_GULGU</name>
<accession>A0A9X9LMF3</accession>
<organism evidence="2 3">
    <name type="scientific">Gulo gulo</name>
    <name type="common">Wolverine</name>
    <name type="synonym">Gluton</name>
    <dbReference type="NCBI Taxonomy" id="48420"/>
    <lineage>
        <taxon>Eukaryota</taxon>
        <taxon>Metazoa</taxon>
        <taxon>Chordata</taxon>
        <taxon>Craniata</taxon>
        <taxon>Vertebrata</taxon>
        <taxon>Euteleostomi</taxon>
        <taxon>Mammalia</taxon>
        <taxon>Eutheria</taxon>
        <taxon>Laurasiatheria</taxon>
        <taxon>Carnivora</taxon>
        <taxon>Caniformia</taxon>
        <taxon>Musteloidea</taxon>
        <taxon>Mustelidae</taxon>
        <taxon>Guloninae</taxon>
        <taxon>Gulo</taxon>
    </lineage>
</organism>
<protein>
    <submittedName>
        <fullName evidence="2">Uncharacterized protein</fullName>
    </submittedName>
</protein>
<evidence type="ECO:0000313" key="3">
    <source>
        <dbReference type="Proteomes" id="UP000269945"/>
    </source>
</evidence>
<proteinExistence type="predicted"/>
<sequence length="132" mass="14304">MPQQSCHLPAHCWCQIHTRAKGVFAFLKSSSAVPRPLGIHGDSPGWGGGPQILFSISQSQMGKQACASGRLPGKPKCQRFLLGWSWCKTSQCSWIIMPVNPTPSLSPTAETPGKGLSLQHHPHSSHDFLLLP</sequence>
<comment type="caution">
    <text evidence="2">The sequence shown here is derived from an EMBL/GenBank/DDBJ whole genome shotgun (WGS) entry which is preliminary data.</text>
</comment>
<reference evidence="2 3" key="1">
    <citation type="submission" date="2018-10" db="EMBL/GenBank/DDBJ databases">
        <authorList>
            <person name="Ekblom R."/>
            <person name="Jareborg N."/>
        </authorList>
    </citation>
    <scope>NUCLEOTIDE SEQUENCE [LARGE SCALE GENOMIC DNA]</scope>
    <source>
        <tissue evidence="2">Muscle</tissue>
    </source>
</reference>
<keyword evidence="3" id="KW-1185">Reference proteome</keyword>
<feature type="region of interest" description="Disordered" evidence="1">
    <location>
        <begin position="105"/>
        <end position="132"/>
    </location>
</feature>